<protein>
    <submittedName>
        <fullName evidence="3">GTP-binding protein</fullName>
    </submittedName>
</protein>
<dbReference type="SUPFAM" id="SSF51445">
    <property type="entry name" value="(Trans)glycosidases"/>
    <property type="match status" value="1"/>
</dbReference>
<evidence type="ECO:0000256" key="1">
    <source>
        <dbReference type="SAM" id="MobiDB-lite"/>
    </source>
</evidence>
<name>A0ABX3EFV6_9BACL</name>
<accession>A0ABX3EFV6</accession>
<dbReference type="RefSeq" id="WP_074101026.1">
    <property type="nucleotide sequence ID" value="NZ_LVWI01000081.1"/>
</dbReference>
<sequence length="416" mass="45910">MNITWALLMMALGSVGVQHNSHEADVTAALQSAINPSIAAQHSSNPNASPNTAGGNEATPAPGATPDAEASPGATDTALLTDPQPDAPKVKGIYVTAYSAGGSRMETLLNLLDQTELNSMVIDIKDDAGYITYKTDNAELQQMGHPQPFIGDINKLMERLKKHNVYPIARIVVFKDSVLAKKKPEMSFVTANGSVWTNKGGDSFVNPYNQDVWKYNVDIAKEAAKLGFKEIQFDYVRFPEGFEKRADTLKYTKSDRPRVEIISDFVKYAKTELSPLGVRVSVDIFGYAASVPAAEGIGQDFVKISKNVDVISPMVYPSHYSTGWFDVKDPDKNPYATIKGSMVDTHKKLDPLGSFKPIIRPWIQDFTASWLGSGHYVKYGKQQVEDQIRALKEKNVDEFLLWNANNRYTSGVDYEK</sequence>
<organism evidence="3 4">
    <name type="scientific">Paenibacillus helianthi</name>
    <dbReference type="NCBI Taxonomy" id="1349432"/>
    <lineage>
        <taxon>Bacteria</taxon>
        <taxon>Bacillati</taxon>
        <taxon>Bacillota</taxon>
        <taxon>Bacilli</taxon>
        <taxon>Bacillales</taxon>
        <taxon>Paenibacillaceae</taxon>
        <taxon>Paenibacillus</taxon>
    </lineage>
</organism>
<evidence type="ECO:0000259" key="2">
    <source>
        <dbReference type="Pfam" id="PF13200"/>
    </source>
</evidence>
<dbReference type="Gene3D" id="3.20.20.80">
    <property type="entry name" value="Glycosidases"/>
    <property type="match status" value="1"/>
</dbReference>
<evidence type="ECO:0000313" key="4">
    <source>
        <dbReference type="Proteomes" id="UP000186058"/>
    </source>
</evidence>
<gene>
    <name evidence="3" type="ORF">A3844_26720</name>
</gene>
<proteinExistence type="predicted"/>
<dbReference type="InterPro" id="IPR025275">
    <property type="entry name" value="DUF4015"/>
</dbReference>
<dbReference type="EMBL" id="LVWI01000081">
    <property type="protein sequence ID" value="OKP80684.1"/>
    <property type="molecule type" value="Genomic_DNA"/>
</dbReference>
<feature type="region of interest" description="Disordered" evidence="1">
    <location>
        <begin position="39"/>
        <end position="85"/>
    </location>
</feature>
<dbReference type="InterPro" id="IPR017853">
    <property type="entry name" value="GH"/>
</dbReference>
<dbReference type="Pfam" id="PF13200">
    <property type="entry name" value="DUF4015"/>
    <property type="match status" value="1"/>
</dbReference>
<reference evidence="3 4" key="1">
    <citation type="submission" date="2016-03" db="EMBL/GenBank/DDBJ databases">
        <authorList>
            <person name="Sant'Anna F.H."/>
            <person name="Ambrosini A."/>
            <person name="Souza R."/>
            <person name="Bach E."/>
            <person name="Fernandes G."/>
            <person name="Balsanelli E."/>
            <person name="Baura V.A."/>
            <person name="Souza E.M."/>
            <person name="Passaglia L."/>
        </authorList>
    </citation>
    <scope>NUCLEOTIDE SEQUENCE [LARGE SCALE GENOMIC DNA]</scope>
    <source>
        <strain evidence="3 4">P26E</strain>
    </source>
</reference>
<dbReference type="Proteomes" id="UP000186058">
    <property type="component" value="Unassembled WGS sequence"/>
</dbReference>
<feature type="domain" description="DUF4015" evidence="2">
    <location>
        <begin position="92"/>
        <end position="408"/>
    </location>
</feature>
<keyword evidence="4" id="KW-1185">Reference proteome</keyword>
<feature type="compositionally biased region" description="Polar residues" evidence="1">
    <location>
        <begin position="39"/>
        <end position="54"/>
    </location>
</feature>
<comment type="caution">
    <text evidence="3">The sequence shown here is derived from an EMBL/GenBank/DDBJ whole genome shotgun (WGS) entry which is preliminary data.</text>
</comment>
<evidence type="ECO:0000313" key="3">
    <source>
        <dbReference type="EMBL" id="OKP80684.1"/>
    </source>
</evidence>